<feature type="region of interest" description="Disordered" evidence="1">
    <location>
        <begin position="902"/>
        <end position="929"/>
    </location>
</feature>
<dbReference type="EMBL" id="BIFT01000002">
    <property type="protein sequence ID" value="GCE29676.1"/>
    <property type="molecule type" value="Genomic_DNA"/>
</dbReference>
<reference evidence="5" key="1">
    <citation type="submission" date="2018-12" db="EMBL/GenBank/DDBJ databases">
        <title>Tengunoibacter tsumagoiensis gen. nov., sp. nov., Dictyobacter kobayashii sp. nov., D. alpinus sp. nov., and D. joshuensis sp. nov. and description of Dictyobacteraceae fam. nov. within the order Ktedonobacterales isolated from Tengu-no-mugimeshi.</title>
        <authorList>
            <person name="Wang C.M."/>
            <person name="Zheng Y."/>
            <person name="Sakai Y."/>
            <person name="Toyoda A."/>
            <person name="Minakuchi Y."/>
            <person name="Abe K."/>
            <person name="Yokota A."/>
            <person name="Yabe S."/>
        </authorList>
    </citation>
    <scope>NUCLEOTIDE SEQUENCE [LARGE SCALE GENOMIC DNA]</scope>
    <source>
        <strain evidence="5">Uno16</strain>
    </source>
</reference>
<feature type="domain" description="CBM6" evidence="3">
    <location>
        <begin position="568"/>
        <end position="701"/>
    </location>
</feature>
<dbReference type="InterPro" id="IPR005084">
    <property type="entry name" value="CBM6"/>
</dbReference>
<protein>
    <recommendedName>
        <fullName evidence="6">F5/8 type C domain-containing protein</fullName>
    </recommendedName>
</protein>
<dbReference type="RefSeq" id="WP_161982400.1">
    <property type="nucleotide sequence ID" value="NZ_BIFT01000002.1"/>
</dbReference>
<feature type="region of interest" description="Disordered" evidence="1">
    <location>
        <begin position="705"/>
        <end position="736"/>
    </location>
</feature>
<organism evidence="4 5">
    <name type="scientific">Dictyobacter alpinus</name>
    <dbReference type="NCBI Taxonomy" id="2014873"/>
    <lineage>
        <taxon>Bacteria</taxon>
        <taxon>Bacillati</taxon>
        <taxon>Chloroflexota</taxon>
        <taxon>Ktedonobacteria</taxon>
        <taxon>Ktedonobacterales</taxon>
        <taxon>Dictyobacteraceae</taxon>
        <taxon>Dictyobacter</taxon>
    </lineage>
</organism>
<dbReference type="Proteomes" id="UP000287171">
    <property type="component" value="Unassembled WGS sequence"/>
</dbReference>
<evidence type="ECO:0000256" key="1">
    <source>
        <dbReference type="SAM" id="MobiDB-lite"/>
    </source>
</evidence>
<accession>A0A402BEE0</accession>
<feature type="domain" description="F5/8 type C" evidence="2">
    <location>
        <begin position="921"/>
        <end position="1058"/>
    </location>
</feature>
<feature type="compositionally biased region" description="Low complexity" evidence="1">
    <location>
        <begin position="903"/>
        <end position="912"/>
    </location>
</feature>
<dbReference type="SUPFAM" id="SSF49899">
    <property type="entry name" value="Concanavalin A-like lectins/glucanases"/>
    <property type="match status" value="1"/>
</dbReference>
<name>A0A402BEE0_9CHLR</name>
<dbReference type="InterPro" id="IPR008979">
    <property type="entry name" value="Galactose-bd-like_sf"/>
</dbReference>
<comment type="caution">
    <text evidence="4">The sequence shown here is derived from an EMBL/GenBank/DDBJ whole genome shotgun (WGS) entry which is preliminary data.</text>
</comment>
<gene>
    <name evidence="4" type="ORF">KDA_51600</name>
</gene>
<dbReference type="Gene3D" id="2.60.120.200">
    <property type="match status" value="1"/>
</dbReference>
<dbReference type="Pfam" id="PF00754">
    <property type="entry name" value="F5_F8_type_C"/>
    <property type="match status" value="1"/>
</dbReference>
<sequence length="1058" mass="113636">MVHWLKRPVLRSTWSGKRIFRLALSLSCLLLLVSSIAATFSLQLFPTQVAHAETPSQRPAMGINLGEPDPGTFTDAMKTSGGLLADDGKTDATVDSNGWPTTDFQFYLWQGLSHNDGTYQVIFHGQADVSVGLGYAAFSNQQYDAGTNTTTVSMVVTDPGSQNFYMYFKNTKRTATSATNTGITDLKILKPVSEGSSTSYDPSVIFTPYVAQAVAPYAYIRFMFGTNWNKSANWSDRTTVDYATQHKLLPGENAFEGNQMAFEYMVKIANDNNKDLYIVVPDRANNDYITKLAQLLLYGSDGVNPYTSTQANPVWAPLKSNLKLYVEYTNEAWNFQFDQAHDLYDGPVGYQQEIQNNPNSPLNFDGKTDGNLLWHRNYANRALNVSKIFRGVFGDDAMGSRVRPLLFWQYNNLNNTSQDELEFLHDYYNNGDGIQHVTDPHPVNYYFWGGGGAVYFNSNNDSATSVDDLFASGIPQSGYQSTLDNEGTWARSYGLHFMSYEGSWGIEGAVGDQGRVDQRAKQALVTSFNDFVKAGGENYTAGTFGQWDDFTTAATYPLVQAAAQVNASDYQLPAVELGTPVSGNSTTTIPGTGYALTIGGYNGATSNVGQNASYLLRIGNSDSYKVYLSLANDADGGKFNVYADSELVTTVTVPNTGSKSTYQVVSVGSVSFSPGLHSLLLRPSANASNGTAGNVDALFVQPSALSSTPEPRSAPNGVPSYLQDKDIGGPALPGSVNTDNGTFTVNASGYDIWNSVDAFHYVYQPVNGDTTVIARVVSLSNSSPYAKAGVMIRKSLDSGAANAAALFSAEPSTYFEDRTTDAGNTGHPASKPVNAPYWVKLVRAGNTFTGYGSTDGTNWTQLGSDTIAMDTTVYVGLALTSHNDGTLGSATFDNVSVNGTAWTGSGANGTTPTPTPTPGSTPTPTPTGNGANLALNKAATASSIEHDGLEAGNAVDGDLSTRWSSSFSDPQWFQVDLGATHTITGVKLSWETAYGKAYTIQVSDDGSSWTTIYTQNNGAGGNENLTGLSGSGRYIRLNGTQRGTSWGYSLYEFQVFGN</sequence>
<dbReference type="Gene3D" id="2.60.120.260">
    <property type="entry name" value="Galactose-binding domain-like"/>
    <property type="match status" value="2"/>
</dbReference>
<evidence type="ECO:0000313" key="5">
    <source>
        <dbReference type="Proteomes" id="UP000287171"/>
    </source>
</evidence>
<dbReference type="PROSITE" id="PS50022">
    <property type="entry name" value="FA58C_3"/>
    <property type="match status" value="1"/>
</dbReference>
<dbReference type="PROSITE" id="PS51175">
    <property type="entry name" value="CBM6"/>
    <property type="match status" value="1"/>
</dbReference>
<evidence type="ECO:0000259" key="2">
    <source>
        <dbReference type="PROSITE" id="PS50022"/>
    </source>
</evidence>
<evidence type="ECO:0000259" key="3">
    <source>
        <dbReference type="PROSITE" id="PS51175"/>
    </source>
</evidence>
<dbReference type="GO" id="GO:0030246">
    <property type="term" value="F:carbohydrate binding"/>
    <property type="evidence" value="ECO:0007669"/>
    <property type="project" value="InterPro"/>
</dbReference>
<evidence type="ECO:0008006" key="6">
    <source>
        <dbReference type="Google" id="ProtNLM"/>
    </source>
</evidence>
<dbReference type="AlphaFoldDB" id="A0A402BEE0"/>
<keyword evidence="5" id="KW-1185">Reference proteome</keyword>
<feature type="compositionally biased region" description="Pro residues" evidence="1">
    <location>
        <begin position="913"/>
        <end position="925"/>
    </location>
</feature>
<dbReference type="SMART" id="SM00231">
    <property type="entry name" value="FA58C"/>
    <property type="match status" value="1"/>
</dbReference>
<dbReference type="InterPro" id="IPR013320">
    <property type="entry name" value="ConA-like_dom_sf"/>
</dbReference>
<dbReference type="Pfam" id="PF03422">
    <property type="entry name" value="CBM_6"/>
    <property type="match status" value="1"/>
</dbReference>
<dbReference type="SUPFAM" id="SSF49785">
    <property type="entry name" value="Galactose-binding domain-like"/>
    <property type="match status" value="2"/>
</dbReference>
<proteinExistence type="predicted"/>
<dbReference type="InterPro" id="IPR000421">
    <property type="entry name" value="FA58C"/>
</dbReference>
<evidence type="ECO:0000313" key="4">
    <source>
        <dbReference type="EMBL" id="GCE29676.1"/>
    </source>
</evidence>